<organism evidence="8 9">
    <name type="scientific">Actinomyces lilanjuaniae</name>
    <dbReference type="NCBI Taxonomy" id="2321394"/>
    <lineage>
        <taxon>Bacteria</taxon>
        <taxon>Bacillati</taxon>
        <taxon>Actinomycetota</taxon>
        <taxon>Actinomycetes</taxon>
        <taxon>Actinomycetales</taxon>
        <taxon>Actinomycetaceae</taxon>
        <taxon>Actinomyces</taxon>
    </lineage>
</organism>
<dbReference type="Proteomes" id="UP000273001">
    <property type="component" value="Chromosome"/>
</dbReference>
<accession>A0ABN5PQA0</accession>
<dbReference type="PROSITE" id="PS50043">
    <property type="entry name" value="HTH_LUXR_2"/>
    <property type="match status" value="1"/>
</dbReference>
<gene>
    <name evidence="8" type="ORF">D5R93_02595</name>
</gene>
<evidence type="ECO:0000256" key="4">
    <source>
        <dbReference type="ARBA" id="ARBA00023163"/>
    </source>
</evidence>
<dbReference type="InterPro" id="IPR058245">
    <property type="entry name" value="NreC/VraR/RcsB-like_REC"/>
</dbReference>
<feature type="modified residue" description="4-aspartylphosphate" evidence="5">
    <location>
        <position position="69"/>
    </location>
</feature>
<evidence type="ECO:0000256" key="3">
    <source>
        <dbReference type="ARBA" id="ARBA00023125"/>
    </source>
</evidence>
<evidence type="ECO:0000256" key="5">
    <source>
        <dbReference type="PROSITE-ProRule" id="PRU00169"/>
    </source>
</evidence>
<evidence type="ECO:0000313" key="8">
    <source>
        <dbReference type="EMBL" id="AYD89224.1"/>
    </source>
</evidence>
<dbReference type="CDD" id="cd17535">
    <property type="entry name" value="REC_NarL-like"/>
    <property type="match status" value="1"/>
</dbReference>
<dbReference type="InterPro" id="IPR039420">
    <property type="entry name" value="WalR-like"/>
</dbReference>
<evidence type="ECO:0000256" key="2">
    <source>
        <dbReference type="ARBA" id="ARBA00023015"/>
    </source>
</evidence>
<dbReference type="GO" id="GO:0003677">
    <property type="term" value="F:DNA binding"/>
    <property type="evidence" value="ECO:0007669"/>
    <property type="project" value="UniProtKB-KW"/>
</dbReference>
<sequence length="229" mass="24390">MPASGSPPPVRTPGKMIRVVAVDDDQFVLGALRSYLSAAEGIEVLSTFTIATDALAFMSRMPVDVLITDIRMLPVDGLELLARVKARYPDTAVLVLTSFDDDSAMIEALSQQASGFLLKDADPEEVVQAVRAASTGGTTISPRATSRLISEGYLREARVPARPDLTGAEREVLTLLCEGYSNAEIADRLVVAESTVKTHVSSLMRKYGVTSRLKLVVAVHQEEAGGSGG</sequence>
<dbReference type="PRINTS" id="PR00038">
    <property type="entry name" value="HTHLUXR"/>
</dbReference>
<proteinExistence type="predicted"/>
<dbReference type="SMART" id="SM00448">
    <property type="entry name" value="REC"/>
    <property type="match status" value="1"/>
</dbReference>
<keyword evidence="4" id="KW-0804">Transcription</keyword>
<keyword evidence="1 5" id="KW-0597">Phosphoprotein</keyword>
<dbReference type="InterPro" id="IPR000792">
    <property type="entry name" value="Tscrpt_reg_LuxR_C"/>
</dbReference>
<dbReference type="InterPro" id="IPR016032">
    <property type="entry name" value="Sig_transdc_resp-reg_C-effctor"/>
</dbReference>
<keyword evidence="9" id="KW-1185">Reference proteome</keyword>
<keyword evidence="2" id="KW-0805">Transcription regulation</keyword>
<keyword evidence="3 8" id="KW-0238">DNA-binding</keyword>
<feature type="domain" description="Response regulatory" evidence="7">
    <location>
        <begin position="18"/>
        <end position="134"/>
    </location>
</feature>
<evidence type="ECO:0000259" key="7">
    <source>
        <dbReference type="PROSITE" id="PS50110"/>
    </source>
</evidence>
<feature type="domain" description="HTH luxR-type" evidence="6">
    <location>
        <begin position="158"/>
        <end position="223"/>
    </location>
</feature>
<dbReference type="EMBL" id="CP032514">
    <property type="protein sequence ID" value="AYD89224.1"/>
    <property type="molecule type" value="Genomic_DNA"/>
</dbReference>
<dbReference type="SMART" id="SM00421">
    <property type="entry name" value="HTH_LUXR"/>
    <property type="match status" value="1"/>
</dbReference>
<dbReference type="SUPFAM" id="SSF46894">
    <property type="entry name" value="C-terminal effector domain of the bipartite response regulators"/>
    <property type="match status" value="1"/>
</dbReference>
<dbReference type="CDD" id="cd06170">
    <property type="entry name" value="LuxR_C_like"/>
    <property type="match status" value="1"/>
</dbReference>
<dbReference type="InterPro" id="IPR011006">
    <property type="entry name" value="CheY-like_superfamily"/>
</dbReference>
<dbReference type="Pfam" id="PF00196">
    <property type="entry name" value="GerE"/>
    <property type="match status" value="1"/>
</dbReference>
<reference evidence="8 9" key="1">
    <citation type="submission" date="2018-09" db="EMBL/GenBank/DDBJ databases">
        <authorList>
            <person name="Li J."/>
        </authorList>
    </citation>
    <scope>NUCLEOTIDE SEQUENCE [LARGE SCALE GENOMIC DNA]</scope>
    <source>
        <strain evidence="8 9">2129</strain>
    </source>
</reference>
<name>A0ABN5PQA0_9ACTO</name>
<dbReference type="Pfam" id="PF00072">
    <property type="entry name" value="Response_reg"/>
    <property type="match status" value="1"/>
</dbReference>
<evidence type="ECO:0000313" key="9">
    <source>
        <dbReference type="Proteomes" id="UP000273001"/>
    </source>
</evidence>
<dbReference type="PROSITE" id="PS50110">
    <property type="entry name" value="RESPONSE_REGULATORY"/>
    <property type="match status" value="1"/>
</dbReference>
<dbReference type="PANTHER" id="PTHR43214:SF24">
    <property type="entry name" value="TRANSCRIPTIONAL REGULATORY PROTEIN NARL-RELATED"/>
    <property type="match status" value="1"/>
</dbReference>
<evidence type="ECO:0000259" key="6">
    <source>
        <dbReference type="PROSITE" id="PS50043"/>
    </source>
</evidence>
<protein>
    <submittedName>
        <fullName evidence="8">DNA-binding response regulator</fullName>
    </submittedName>
</protein>
<dbReference type="PANTHER" id="PTHR43214">
    <property type="entry name" value="TWO-COMPONENT RESPONSE REGULATOR"/>
    <property type="match status" value="1"/>
</dbReference>
<evidence type="ECO:0000256" key="1">
    <source>
        <dbReference type="ARBA" id="ARBA00022553"/>
    </source>
</evidence>
<dbReference type="InterPro" id="IPR001789">
    <property type="entry name" value="Sig_transdc_resp-reg_receiver"/>
</dbReference>
<dbReference type="SUPFAM" id="SSF52172">
    <property type="entry name" value="CheY-like"/>
    <property type="match status" value="1"/>
</dbReference>
<dbReference type="PROSITE" id="PS00622">
    <property type="entry name" value="HTH_LUXR_1"/>
    <property type="match status" value="1"/>
</dbReference>
<dbReference type="Gene3D" id="3.40.50.2300">
    <property type="match status" value="1"/>
</dbReference>
<dbReference type="RefSeq" id="WP_119836383.1">
    <property type="nucleotide sequence ID" value="NZ_CP032514.1"/>
</dbReference>